<dbReference type="AlphaFoldDB" id="A0AAV0UNY6"/>
<evidence type="ECO:0000313" key="2">
    <source>
        <dbReference type="Proteomes" id="UP001162029"/>
    </source>
</evidence>
<dbReference type="EMBL" id="CANTFM010001279">
    <property type="protein sequence ID" value="CAI5737643.1"/>
    <property type="molecule type" value="Genomic_DNA"/>
</dbReference>
<gene>
    <name evidence="1" type="ORF">PDE001_LOCUS6669</name>
</gene>
<evidence type="ECO:0000313" key="1">
    <source>
        <dbReference type="EMBL" id="CAI5737643.1"/>
    </source>
</evidence>
<name>A0AAV0UNY6_9STRA</name>
<reference evidence="1" key="1">
    <citation type="submission" date="2022-12" db="EMBL/GenBank/DDBJ databases">
        <authorList>
            <person name="Webb A."/>
        </authorList>
    </citation>
    <scope>NUCLEOTIDE SEQUENCE</scope>
    <source>
        <strain evidence="1">Pd1</strain>
    </source>
</reference>
<organism evidence="1 2">
    <name type="scientific">Peronospora destructor</name>
    <dbReference type="NCBI Taxonomy" id="86335"/>
    <lineage>
        <taxon>Eukaryota</taxon>
        <taxon>Sar</taxon>
        <taxon>Stramenopiles</taxon>
        <taxon>Oomycota</taxon>
        <taxon>Peronosporomycetes</taxon>
        <taxon>Peronosporales</taxon>
        <taxon>Peronosporaceae</taxon>
        <taxon>Peronospora</taxon>
    </lineage>
</organism>
<protein>
    <recommendedName>
        <fullName evidence="3">RING-type domain-containing protein</fullName>
    </recommendedName>
</protein>
<evidence type="ECO:0008006" key="3">
    <source>
        <dbReference type="Google" id="ProtNLM"/>
    </source>
</evidence>
<accession>A0AAV0UNY6</accession>
<keyword evidence="2" id="KW-1185">Reference proteome</keyword>
<comment type="caution">
    <text evidence="1">The sequence shown here is derived from an EMBL/GenBank/DDBJ whole genome shotgun (WGS) entry which is preliminary data.</text>
</comment>
<sequence length="178" mass="20497">MADISEFLQRLLPRPVQCLHTFCHRGFYLHTSSCTCPICDVNLGAKPSLKSTCQITVQLKKRKSKSSTRTLVSSANNLIRRLRIARFELYPQRGPDVPLFLHLSELKAPCMNTLSFFKIMYLRKYLAKKLNILRGDRDFMQRRGCRSRILTRVHPTNTLERGLQDDSLGLTPESCLLD</sequence>
<dbReference type="Proteomes" id="UP001162029">
    <property type="component" value="Unassembled WGS sequence"/>
</dbReference>
<proteinExistence type="predicted"/>